<name>A0A8H9K6Y7_VIBVL</name>
<dbReference type="AlphaFoldDB" id="A0A8H9K6Y7"/>
<dbReference type="EMBL" id="DACRBY010000001">
    <property type="protein sequence ID" value="HAS8538239.1"/>
    <property type="molecule type" value="Genomic_DNA"/>
</dbReference>
<sequence length="234" mass="26578">MSFKNCRIIVKCGTPVVLAEFAPHFDAIIYEALSQMTSLDRDEILYRMKTIIKWNQYLGVFHASSARFGITTEKGLSVSNYTRVDTTHLGLFSSKNFRPTSLRKNAYKSVVVAGGPYKRRVTTRNSYVSPYMVFDCCCDPIVIRKLLKNAFVGVGYDSFRAGIGEIQEVIVQETEFDESIFSKGKVRRNVPAAKVKCYEGRRTESPLAPPYYLGEKIECKSPERITKHLLVDMK</sequence>
<reference evidence="1" key="1">
    <citation type="journal article" date="2018" name="Genome Biol.">
        <title>SKESA: strategic k-mer extension for scrupulous assemblies.</title>
        <authorList>
            <person name="Souvorov A."/>
            <person name="Agarwala R."/>
            <person name="Lipman D.J."/>
        </authorList>
    </citation>
    <scope>NUCLEOTIDE SEQUENCE</scope>
    <source>
        <strain evidence="1">BCW_3452</strain>
    </source>
</reference>
<evidence type="ECO:0000313" key="1">
    <source>
        <dbReference type="EMBL" id="HAS8538239.1"/>
    </source>
</evidence>
<protein>
    <submittedName>
        <fullName evidence="1">Uncharacterized protein</fullName>
    </submittedName>
</protein>
<dbReference type="Proteomes" id="UP000863257">
    <property type="component" value="Unassembled WGS sequence"/>
</dbReference>
<gene>
    <name evidence="1" type="ORF">I7730_00300</name>
</gene>
<organism evidence="1">
    <name type="scientific">Vibrio vulnificus</name>
    <dbReference type="NCBI Taxonomy" id="672"/>
    <lineage>
        <taxon>Bacteria</taxon>
        <taxon>Pseudomonadati</taxon>
        <taxon>Pseudomonadota</taxon>
        <taxon>Gammaproteobacteria</taxon>
        <taxon>Vibrionales</taxon>
        <taxon>Vibrionaceae</taxon>
        <taxon>Vibrio</taxon>
    </lineage>
</organism>
<accession>A0A8H9K6Y7</accession>
<comment type="caution">
    <text evidence="1">The sequence shown here is derived from an EMBL/GenBank/DDBJ whole genome shotgun (WGS) entry which is preliminary data.</text>
</comment>
<reference evidence="1" key="2">
    <citation type="submission" date="2019-01" db="EMBL/GenBank/DDBJ databases">
        <authorList>
            <consortium name="NCBI Pathogen Detection Project"/>
        </authorList>
    </citation>
    <scope>NUCLEOTIDE SEQUENCE</scope>
    <source>
        <strain evidence="1">BCW_3452</strain>
    </source>
</reference>
<proteinExistence type="predicted"/>